<dbReference type="Proteomes" id="UP001291912">
    <property type="component" value="Unassembled WGS sequence"/>
</dbReference>
<dbReference type="InterPro" id="IPR008995">
    <property type="entry name" value="Mo/tungstate-bd_C_term_dom"/>
</dbReference>
<dbReference type="PANTHER" id="PTHR43875:SF15">
    <property type="entry name" value="TREHALOSE IMPORT ATP-BINDING PROTEIN SUGC"/>
    <property type="match status" value="1"/>
</dbReference>
<dbReference type="PANTHER" id="PTHR43875">
    <property type="entry name" value="MALTODEXTRIN IMPORT ATP-BINDING PROTEIN MSMX"/>
    <property type="match status" value="1"/>
</dbReference>
<keyword evidence="9" id="KW-1185">Reference proteome</keyword>
<proteinExistence type="predicted"/>
<dbReference type="PROSITE" id="PS50893">
    <property type="entry name" value="ABC_TRANSPORTER_2"/>
    <property type="match status" value="1"/>
</dbReference>
<keyword evidence="2" id="KW-1003">Cell membrane</keyword>
<dbReference type="Gene3D" id="2.40.50.100">
    <property type="match status" value="1"/>
</dbReference>
<keyword evidence="1" id="KW-0813">Transport</keyword>
<evidence type="ECO:0000256" key="2">
    <source>
        <dbReference type="ARBA" id="ARBA00022475"/>
    </source>
</evidence>
<evidence type="ECO:0000313" key="9">
    <source>
        <dbReference type="Proteomes" id="UP001291912"/>
    </source>
</evidence>
<dbReference type="PROSITE" id="PS00211">
    <property type="entry name" value="ABC_TRANSPORTER_1"/>
    <property type="match status" value="1"/>
</dbReference>
<dbReference type="Gene3D" id="3.40.50.300">
    <property type="entry name" value="P-loop containing nucleotide triphosphate hydrolases"/>
    <property type="match status" value="1"/>
</dbReference>
<dbReference type="InterPro" id="IPR047641">
    <property type="entry name" value="ABC_transpr_MalK/UgpC-like"/>
</dbReference>
<dbReference type="InterPro" id="IPR003593">
    <property type="entry name" value="AAA+_ATPase"/>
</dbReference>
<dbReference type="SUPFAM" id="SSF50331">
    <property type="entry name" value="MOP-like"/>
    <property type="match status" value="1"/>
</dbReference>
<keyword evidence="6" id="KW-0472">Membrane</keyword>
<dbReference type="InterPro" id="IPR027417">
    <property type="entry name" value="P-loop_NTPase"/>
</dbReference>
<evidence type="ECO:0000313" key="8">
    <source>
        <dbReference type="EMBL" id="MDZ8161235.1"/>
    </source>
</evidence>
<dbReference type="EMBL" id="JAWJYN010000001">
    <property type="protein sequence ID" value="MDZ8161235.1"/>
    <property type="molecule type" value="Genomic_DNA"/>
</dbReference>
<name>A0ABU5N5F5_9MICO</name>
<dbReference type="Pfam" id="PF08402">
    <property type="entry name" value="TOBE_2"/>
    <property type="match status" value="1"/>
</dbReference>
<organism evidence="8 9">
    <name type="scientific">Microbacterium aquimaris</name>
    <dbReference type="NCBI Taxonomy" id="459816"/>
    <lineage>
        <taxon>Bacteria</taxon>
        <taxon>Bacillati</taxon>
        <taxon>Actinomycetota</taxon>
        <taxon>Actinomycetes</taxon>
        <taxon>Micrococcales</taxon>
        <taxon>Microbacteriaceae</taxon>
        <taxon>Microbacterium</taxon>
    </lineage>
</organism>
<dbReference type="RefSeq" id="WP_194423876.1">
    <property type="nucleotide sequence ID" value="NZ_BAAAPT010000001.1"/>
</dbReference>
<keyword evidence="3" id="KW-0547">Nucleotide-binding</keyword>
<dbReference type="InterPro" id="IPR003439">
    <property type="entry name" value="ABC_transporter-like_ATP-bd"/>
</dbReference>
<reference evidence="8 9" key="1">
    <citation type="submission" date="2023-10" db="EMBL/GenBank/DDBJ databases">
        <title>Microbacterium xanthum sp. nov., isolated from seaweed.</title>
        <authorList>
            <person name="Lee S.D."/>
        </authorList>
    </citation>
    <scope>NUCLEOTIDE SEQUENCE [LARGE SCALE GENOMIC DNA]</scope>
    <source>
        <strain evidence="8 9">KCTC 19124</strain>
    </source>
</reference>
<evidence type="ECO:0000256" key="5">
    <source>
        <dbReference type="ARBA" id="ARBA00022967"/>
    </source>
</evidence>
<keyword evidence="4 8" id="KW-0067">ATP-binding</keyword>
<dbReference type="Pfam" id="PF00005">
    <property type="entry name" value="ABC_tran"/>
    <property type="match status" value="1"/>
</dbReference>
<dbReference type="SUPFAM" id="SSF52540">
    <property type="entry name" value="P-loop containing nucleoside triphosphate hydrolases"/>
    <property type="match status" value="1"/>
</dbReference>
<evidence type="ECO:0000256" key="6">
    <source>
        <dbReference type="ARBA" id="ARBA00023136"/>
    </source>
</evidence>
<evidence type="ECO:0000256" key="3">
    <source>
        <dbReference type="ARBA" id="ARBA00022741"/>
    </source>
</evidence>
<comment type="caution">
    <text evidence="8">The sequence shown here is derived from an EMBL/GenBank/DDBJ whole genome shotgun (WGS) entry which is preliminary data.</text>
</comment>
<dbReference type="InterPro" id="IPR013611">
    <property type="entry name" value="Transp-assoc_OB_typ2"/>
</dbReference>
<accession>A0ABU5N5F5</accession>
<keyword evidence="5" id="KW-1278">Translocase</keyword>
<dbReference type="GO" id="GO:0005524">
    <property type="term" value="F:ATP binding"/>
    <property type="evidence" value="ECO:0007669"/>
    <property type="project" value="UniProtKB-KW"/>
</dbReference>
<feature type="domain" description="ABC transporter" evidence="7">
    <location>
        <begin position="4"/>
        <end position="234"/>
    </location>
</feature>
<sequence length="364" mass="39026">MSRVDLQSVVKTFGERTVIEPIDLTVDEGSFTVLVGPSGCGKSTTLRMIAGLEQPTGGRIGIGGRDVTSLPPGERGVAMVFQNYAIYPTMNVERNIEYGLKNTGVAKAERRELVEEIAETVGLTDHLRKSPDQLSGGERQRVALARAMVRKPAVFLMDEPLSNLDARLRQHMRAELVDLHARLGATFIYVTHDQVEAMSMGSRIVLMDQGRIMQDASPLELYTRPANTFAARFIGSPPMNVIAADQLGPAAAPDAHFAGFRPEHARVAPWGEATAPGWLRLAGTSVASEYLGAETVDRVRLDSGEPVSVRGFDGHRPLARGPVAVHVPDARLHWFDASQARIGAAQDGTSGAVAASPAPVGIPA</sequence>
<evidence type="ECO:0000259" key="7">
    <source>
        <dbReference type="PROSITE" id="PS50893"/>
    </source>
</evidence>
<evidence type="ECO:0000256" key="4">
    <source>
        <dbReference type="ARBA" id="ARBA00022840"/>
    </source>
</evidence>
<dbReference type="InterPro" id="IPR017871">
    <property type="entry name" value="ABC_transporter-like_CS"/>
</dbReference>
<gene>
    <name evidence="8" type="ORF">R2Q92_05250</name>
</gene>
<evidence type="ECO:0000256" key="1">
    <source>
        <dbReference type="ARBA" id="ARBA00022448"/>
    </source>
</evidence>
<protein>
    <submittedName>
        <fullName evidence="8">ABC transporter ATP-binding protein</fullName>
    </submittedName>
</protein>
<dbReference type="SMART" id="SM00382">
    <property type="entry name" value="AAA"/>
    <property type="match status" value="1"/>
</dbReference>